<comment type="caution">
    <text evidence="1">The sequence shown here is derived from an EMBL/GenBank/DDBJ whole genome shotgun (WGS) entry which is preliminary data.</text>
</comment>
<dbReference type="SUPFAM" id="SSF52540">
    <property type="entry name" value="P-loop containing nucleoside triphosphate hydrolases"/>
    <property type="match status" value="1"/>
</dbReference>
<evidence type="ECO:0000313" key="1">
    <source>
        <dbReference type="EMBL" id="PYC49241.1"/>
    </source>
</evidence>
<protein>
    <recommendedName>
        <fullName evidence="3">Sulfotransferase family protein</fullName>
    </recommendedName>
</protein>
<dbReference type="RefSeq" id="WP_110794839.1">
    <property type="nucleotide sequence ID" value="NZ_KZ826481.1"/>
</dbReference>
<keyword evidence="2" id="KW-1185">Reference proteome</keyword>
<evidence type="ECO:0008006" key="3">
    <source>
        <dbReference type="Google" id="ProtNLM"/>
    </source>
</evidence>
<evidence type="ECO:0000313" key="2">
    <source>
        <dbReference type="Proteomes" id="UP000248012"/>
    </source>
</evidence>
<accession>A0A2V4MR31</accession>
<gene>
    <name evidence="1" type="ORF">DI396_01990</name>
</gene>
<dbReference type="InterPro" id="IPR027417">
    <property type="entry name" value="P-loop_NTPase"/>
</dbReference>
<reference evidence="1 2" key="1">
    <citation type="submission" date="2018-05" db="EMBL/GenBank/DDBJ databases">
        <title>Oceanovita maritima gen. nov., sp. nov., a marine bacterium in the family Rhodobacteraceae isolated from surface seawater of Lundu port Xiamen, China.</title>
        <authorList>
            <person name="Hetharua B.H."/>
            <person name="Min D."/>
            <person name="Liao H."/>
            <person name="Tian Y."/>
        </authorList>
    </citation>
    <scope>NUCLEOTIDE SEQUENCE [LARGE SCALE GENOMIC DNA]</scope>
    <source>
        <strain evidence="1 2">FSX-11</strain>
    </source>
</reference>
<proteinExistence type="predicted"/>
<dbReference type="OrthoDB" id="8481769at2"/>
<organism evidence="1 2">
    <name type="scientific">Litorivita pollutaquae</name>
    <dbReference type="NCBI Taxonomy" id="2200892"/>
    <lineage>
        <taxon>Bacteria</taxon>
        <taxon>Pseudomonadati</taxon>
        <taxon>Pseudomonadota</taxon>
        <taxon>Alphaproteobacteria</taxon>
        <taxon>Rhodobacterales</taxon>
        <taxon>Paracoccaceae</taxon>
        <taxon>Litorivita</taxon>
    </lineage>
</organism>
<dbReference type="EMBL" id="QFVT01000002">
    <property type="protein sequence ID" value="PYC49241.1"/>
    <property type="molecule type" value="Genomic_DNA"/>
</dbReference>
<name>A0A2V4MR31_9RHOB</name>
<sequence length="316" mass="35151">MDVILHIGAHRTASTSFQIYMRENAHRLIRDGIGFWGPRRTRNSGVFSGIMPVPSSVPPARQFRLARGRIQTQTSICAKAGCASLVVSDENILGSPRRNLQKSKLYPDVGDRMARYLEAFGGQVNRIALSIRSGESFWASQIAFSVERGYDVPDVDALDRLVTQPRSWRDVITDLRDAAPGVEILVMPYESFGGRPERKLGHMLHHEITPPLLHSREWVNRRPDLPTLRAALAERGDDPALLPEGNGRWTPFDANQTAALRETYADDLYWLRAGADGLATLTEETGPDMAGITPPDGLPIRGQTYGIEERRMAGNR</sequence>
<dbReference type="Proteomes" id="UP000248012">
    <property type="component" value="Unassembled WGS sequence"/>
</dbReference>
<dbReference type="AlphaFoldDB" id="A0A2V4MR31"/>